<accession>A0A7J9H233</accession>
<dbReference type="OrthoDB" id="999700at2759"/>
<dbReference type="Proteomes" id="UP000593560">
    <property type="component" value="Unassembled WGS sequence"/>
</dbReference>
<reference evidence="1 2" key="1">
    <citation type="journal article" date="2019" name="Genome Biol. Evol.">
        <title>Insights into the evolution of the New World diploid cottons (Gossypium, subgenus Houzingenia) based on genome sequencing.</title>
        <authorList>
            <person name="Grover C.E."/>
            <person name="Arick M.A. 2nd"/>
            <person name="Thrash A."/>
            <person name="Conover J.L."/>
            <person name="Sanders W.S."/>
            <person name="Peterson D.G."/>
            <person name="Frelichowski J.E."/>
            <person name="Scheffler J.A."/>
            <person name="Scheffler B.E."/>
            <person name="Wendel J.F."/>
        </authorList>
    </citation>
    <scope>NUCLEOTIDE SEQUENCE [LARGE SCALE GENOMIC DNA]</scope>
    <source>
        <strain evidence="1">0</strain>
        <tissue evidence="1">Leaf</tissue>
    </source>
</reference>
<dbReference type="EMBL" id="JABFAD010000007">
    <property type="protein sequence ID" value="MBA0803830.1"/>
    <property type="molecule type" value="Genomic_DNA"/>
</dbReference>
<sequence>LPRRRIEGERWRPSEESFVNINFDAAFHKQSISSCSGIVVRDSSGSIRADLGVVRAEIVGDALSGIKKTSRLTNKVAHVLAVDGLKTIGGTYLPNEFPRSAAMEAEEDCRWILPRE</sequence>
<organism evidence="1 2">
    <name type="scientific">Gossypium harknessii</name>
    <dbReference type="NCBI Taxonomy" id="34285"/>
    <lineage>
        <taxon>Eukaryota</taxon>
        <taxon>Viridiplantae</taxon>
        <taxon>Streptophyta</taxon>
        <taxon>Embryophyta</taxon>
        <taxon>Tracheophyta</taxon>
        <taxon>Spermatophyta</taxon>
        <taxon>Magnoliopsida</taxon>
        <taxon>eudicotyledons</taxon>
        <taxon>Gunneridae</taxon>
        <taxon>Pentapetalae</taxon>
        <taxon>rosids</taxon>
        <taxon>malvids</taxon>
        <taxon>Malvales</taxon>
        <taxon>Malvaceae</taxon>
        <taxon>Malvoideae</taxon>
        <taxon>Gossypium</taxon>
    </lineage>
</organism>
<gene>
    <name evidence="1" type="ORF">Gohar_013999</name>
</gene>
<protein>
    <recommendedName>
        <fullName evidence="3">RNase H type-1 domain-containing protein</fullName>
    </recommendedName>
</protein>
<name>A0A7J9H233_9ROSI</name>
<dbReference type="AlphaFoldDB" id="A0A7J9H233"/>
<evidence type="ECO:0000313" key="2">
    <source>
        <dbReference type="Proteomes" id="UP000593560"/>
    </source>
</evidence>
<feature type="non-terminal residue" evidence="1">
    <location>
        <position position="1"/>
    </location>
</feature>
<proteinExistence type="predicted"/>
<evidence type="ECO:0008006" key="3">
    <source>
        <dbReference type="Google" id="ProtNLM"/>
    </source>
</evidence>
<evidence type="ECO:0000313" key="1">
    <source>
        <dbReference type="EMBL" id="MBA0803830.1"/>
    </source>
</evidence>
<comment type="caution">
    <text evidence="1">The sequence shown here is derived from an EMBL/GenBank/DDBJ whole genome shotgun (WGS) entry which is preliminary data.</text>
</comment>
<keyword evidence="2" id="KW-1185">Reference proteome</keyword>